<dbReference type="SUPFAM" id="SSF52317">
    <property type="entry name" value="Class I glutamine amidotransferase-like"/>
    <property type="match status" value="1"/>
</dbReference>
<dbReference type="Pfam" id="PF09822">
    <property type="entry name" value="ABC_transp_aux"/>
    <property type="match status" value="1"/>
</dbReference>
<keyword evidence="1" id="KW-0472">Membrane</keyword>
<dbReference type="InterPro" id="IPR029062">
    <property type="entry name" value="Class_I_gatase-like"/>
</dbReference>
<reference evidence="3" key="1">
    <citation type="submission" date="2015-10" db="EMBL/GenBank/DDBJ databases">
        <title>Draft genome sequence of Salegentibacter mishustinae KCTC 12263.</title>
        <authorList>
            <person name="Lin W."/>
            <person name="Zheng Q."/>
        </authorList>
    </citation>
    <scope>NUCLEOTIDE SEQUENCE [LARGE SCALE GENOMIC DNA]</scope>
    <source>
        <strain evidence="3">KCTC 12263</strain>
    </source>
</reference>
<accession>A0A0Q9ZC35</accession>
<keyword evidence="1" id="KW-0812">Transmembrane</keyword>
<feature type="transmembrane region" description="Helical" evidence="1">
    <location>
        <begin position="174"/>
        <end position="193"/>
    </location>
</feature>
<dbReference type="GO" id="GO:0140359">
    <property type="term" value="F:ABC-type transporter activity"/>
    <property type="evidence" value="ECO:0007669"/>
    <property type="project" value="InterPro"/>
</dbReference>
<keyword evidence="1" id="KW-1133">Transmembrane helix</keyword>
<proteinExistence type="predicted"/>
<keyword evidence="4" id="KW-1185">Reference proteome</keyword>
<feature type="transmembrane region" description="Helical" evidence="1">
    <location>
        <begin position="729"/>
        <end position="748"/>
    </location>
</feature>
<gene>
    <name evidence="3" type="ORF">APR42_01340</name>
</gene>
<dbReference type="RefSeq" id="WP_057480362.1">
    <property type="nucleotide sequence ID" value="NZ_BMWR01000002.1"/>
</dbReference>
<comment type="caution">
    <text evidence="3">The sequence shown here is derived from an EMBL/GenBank/DDBJ whole genome shotgun (WGS) entry which is preliminary data.</text>
</comment>
<feature type="transmembrane region" description="Helical" evidence="1">
    <location>
        <begin position="259"/>
        <end position="281"/>
    </location>
</feature>
<organism evidence="3 4">
    <name type="scientific">Salegentibacter mishustinae</name>
    <dbReference type="NCBI Taxonomy" id="270918"/>
    <lineage>
        <taxon>Bacteria</taxon>
        <taxon>Pseudomonadati</taxon>
        <taxon>Bacteroidota</taxon>
        <taxon>Flavobacteriia</taxon>
        <taxon>Flavobacteriales</taxon>
        <taxon>Flavobacteriaceae</taxon>
        <taxon>Salegentibacter</taxon>
    </lineage>
</organism>
<dbReference type="EMBL" id="LKTP01000001">
    <property type="protein sequence ID" value="KRG30539.1"/>
    <property type="molecule type" value="Genomic_DNA"/>
</dbReference>
<feature type="transmembrane region" description="Helical" evidence="1">
    <location>
        <begin position="146"/>
        <end position="168"/>
    </location>
</feature>
<dbReference type="Proteomes" id="UP000051643">
    <property type="component" value="Unassembled WGS sequence"/>
</dbReference>
<dbReference type="STRING" id="270918.APR42_01340"/>
<feature type="domain" description="ABC-type uncharacterised transport system" evidence="2">
    <location>
        <begin position="447"/>
        <end position="677"/>
    </location>
</feature>
<name>A0A0Q9ZC35_9FLAO</name>
<dbReference type="OrthoDB" id="609779at2"/>
<sequence length="753" mass="84566">MKKIFKIARLELSIMFYSPIAWLLLIIFIVQTGLTFTDLLYSQETNQQLGRPLNVLSKVLFAGEDGILTTVQKNLYLYIPLLTMGLFSRETSSGSFKLLLSSPVTVSQIVLGKFLSMMIYTLLLALVLATFIVSGVVSIEALDIKFVLGGILGIFLLMCAYSAIGLFMSSLTTYQVVAAISTLAVLAALNFIGEIGQAYDFVRNITYWFSISGRADHMVNGLISSKGLIYFFLVIALFLGLTIIKLTNERKTKSNSRKILEYSGVIITVAVIGYITSLPSLNQYYDTTRFKDRTLTENSQEIIKKINQPLEITTYVNAVHHSARYGAPENRIKDLNRFESYRRFLPGMEMNYVTYYDTLVRYNDTTKTLLEKAEKAASAHKFDFDDMLPPEEIKKKINLIPENNRLVRMVKIGDKQTPLRMFDDIYVYPNESEITAALKRLVYEPSKVGVLTGQMERSIESIGDNGYKIITNGVNVRGSLINQGFEVMNVPATAAKFPDDLDVLVIADPKKEFSPELISKLESYINNGGNLVISGEPGRQEILNPFLKQLGVAFAQGTLLQETENYELDLIQAKFTQQAAKYGFGFYEKALVTLPGTMAVTYADTAGFNVEPILFTNKEQTWNKLGEFDLDTENIRFDPENDQKLATPVALALTRETENGTQKIMVLGDSDYMSNSEMNRNNINTVNSSLAVRMFRWFSDGEYPVNTGRTKAIDTVIKLDRNQIQWLKGVYAGIIPIALGSLGMIILIRRKRN</sequence>
<dbReference type="AlphaFoldDB" id="A0A0Q9ZC35"/>
<dbReference type="PANTHER" id="PTHR43471">
    <property type="entry name" value="ABC TRANSPORTER PERMEASE"/>
    <property type="match status" value="1"/>
</dbReference>
<dbReference type="Pfam" id="PF12679">
    <property type="entry name" value="ABC2_membrane_2"/>
    <property type="match status" value="1"/>
</dbReference>
<dbReference type="GO" id="GO:0005886">
    <property type="term" value="C:plasma membrane"/>
    <property type="evidence" value="ECO:0007669"/>
    <property type="project" value="UniProtKB-SubCell"/>
</dbReference>
<feature type="transmembrane region" description="Helical" evidence="1">
    <location>
        <begin position="117"/>
        <end position="139"/>
    </location>
</feature>
<evidence type="ECO:0000259" key="2">
    <source>
        <dbReference type="Pfam" id="PF09822"/>
    </source>
</evidence>
<protein>
    <submittedName>
        <fullName evidence="3">ABC transporter</fullName>
    </submittedName>
</protein>
<evidence type="ECO:0000313" key="3">
    <source>
        <dbReference type="EMBL" id="KRG30539.1"/>
    </source>
</evidence>
<dbReference type="InterPro" id="IPR019196">
    <property type="entry name" value="ABC_transp_unknown"/>
</dbReference>
<feature type="transmembrane region" description="Helical" evidence="1">
    <location>
        <begin position="12"/>
        <end position="34"/>
    </location>
</feature>
<feature type="transmembrane region" description="Helical" evidence="1">
    <location>
        <begin position="229"/>
        <end position="247"/>
    </location>
</feature>
<evidence type="ECO:0000256" key="1">
    <source>
        <dbReference type="SAM" id="Phobius"/>
    </source>
</evidence>
<evidence type="ECO:0000313" key="4">
    <source>
        <dbReference type="Proteomes" id="UP000051643"/>
    </source>
</evidence>